<keyword evidence="9" id="KW-1133">Transmembrane helix</keyword>
<dbReference type="GO" id="GO:0005576">
    <property type="term" value="C:extracellular region"/>
    <property type="evidence" value="ECO:0007669"/>
    <property type="project" value="UniProtKB-SubCell"/>
</dbReference>
<dbReference type="Gene3D" id="2.60.40.380">
    <property type="entry name" value="Purple acid phosphatase-like, N-terminal"/>
    <property type="match status" value="1"/>
</dbReference>
<evidence type="ECO:0000256" key="3">
    <source>
        <dbReference type="ARBA" id="ARBA00011738"/>
    </source>
</evidence>
<keyword evidence="5" id="KW-0732">Signal</keyword>
<gene>
    <name evidence="13" type="ORF">R1flu_010422</name>
</gene>
<feature type="compositionally biased region" description="Basic residues" evidence="8">
    <location>
        <begin position="1"/>
        <end position="17"/>
    </location>
</feature>
<dbReference type="CDD" id="cd00839">
    <property type="entry name" value="MPP_PAPs"/>
    <property type="match status" value="1"/>
</dbReference>
<comment type="catalytic activity">
    <reaction evidence="7">
        <text>a phosphate monoester + H2O = an alcohol + phosphate</text>
        <dbReference type="Rhea" id="RHEA:15017"/>
        <dbReference type="ChEBI" id="CHEBI:15377"/>
        <dbReference type="ChEBI" id="CHEBI:30879"/>
        <dbReference type="ChEBI" id="CHEBI:43474"/>
        <dbReference type="ChEBI" id="CHEBI:67140"/>
        <dbReference type="EC" id="3.1.3.2"/>
    </reaction>
</comment>
<evidence type="ECO:0000313" key="13">
    <source>
        <dbReference type="EMBL" id="KAL2642835.1"/>
    </source>
</evidence>
<comment type="similarity">
    <text evidence="2 7">Belongs to the metallophosphoesterase superfamily. Purple acid phosphatase family.</text>
</comment>
<feature type="region of interest" description="Disordered" evidence="8">
    <location>
        <begin position="1"/>
        <end position="52"/>
    </location>
</feature>
<dbReference type="InterPro" id="IPR041792">
    <property type="entry name" value="MPP_PAP"/>
</dbReference>
<dbReference type="InterPro" id="IPR008963">
    <property type="entry name" value="Purple_acid_Pase-like_N"/>
</dbReference>
<dbReference type="Gene3D" id="3.60.21.10">
    <property type="match status" value="1"/>
</dbReference>
<dbReference type="PANTHER" id="PTHR45778">
    <property type="entry name" value="PURPLE ACID PHOSPHATASE-RELATED"/>
    <property type="match status" value="1"/>
</dbReference>
<organism evidence="13 14">
    <name type="scientific">Riccia fluitans</name>
    <dbReference type="NCBI Taxonomy" id="41844"/>
    <lineage>
        <taxon>Eukaryota</taxon>
        <taxon>Viridiplantae</taxon>
        <taxon>Streptophyta</taxon>
        <taxon>Embryophyta</taxon>
        <taxon>Marchantiophyta</taxon>
        <taxon>Marchantiopsida</taxon>
        <taxon>Marchantiidae</taxon>
        <taxon>Marchantiales</taxon>
        <taxon>Ricciaceae</taxon>
        <taxon>Riccia</taxon>
    </lineage>
</organism>
<comment type="subcellular location">
    <subcellularLocation>
        <location evidence="1">Secreted</location>
    </subcellularLocation>
</comment>
<evidence type="ECO:0000256" key="9">
    <source>
        <dbReference type="SAM" id="Phobius"/>
    </source>
</evidence>
<feature type="domain" description="Purple acid phosphatase N-terminal" evidence="12">
    <location>
        <begin position="204"/>
        <end position="306"/>
    </location>
</feature>
<keyword evidence="6" id="KW-0325">Glycoprotein</keyword>
<keyword evidence="9" id="KW-0812">Transmembrane</keyword>
<dbReference type="InterPro" id="IPR025733">
    <property type="entry name" value="PAPs_C"/>
</dbReference>
<reference evidence="13 14" key="1">
    <citation type="submission" date="2024-09" db="EMBL/GenBank/DDBJ databases">
        <title>Chromosome-scale assembly of Riccia fluitans.</title>
        <authorList>
            <person name="Paukszto L."/>
            <person name="Sawicki J."/>
            <person name="Karawczyk K."/>
            <person name="Piernik-Szablinska J."/>
            <person name="Szczecinska M."/>
            <person name="Mazdziarz M."/>
        </authorList>
    </citation>
    <scope>NUCLEOTIDE SEQUENCE [LARGE SCALE GENOMIC DNA]</scope>
    <source>
        <strain evidence="13">Rf_01</strain>
        <tissue evidence="13">Aerial parts of the thallus</tissue>
    </source>
</reference>
<name>A0ABD1Z539_9MARC</name>
<dbReference type="InterPro" id="IPR004843">
    <property type="entry name" value="Calcineurin-like_PHP"/>
</dbReference>
<comment type="subunit">
    <text evidence="3">Homodimer.</text>
</comment>
<evidence type="ECO:0000256" key="5">
    <source>
        <dbReference type="ARBA" id="ARBA00022729"/>
    </source>
</evidence>
<dbReference type="Pfam" id="PF14008">
    <property type="entry name" value="Metallophos_C"/>
    <property type="match status" value="1"/>
</dbReference>
<proteinExistence type="inferred from homology"/>
<evidence type="ECO:0000259" key="12">
    <source>
        <dbReference type="Pfam" id="PF16656"/>
    </source>
</evidence>
<accession>A0ABD1Z539</accession>
<dbReference type="SUPFAM" id="SSF49363">
    <property type="entry name" value="Purple acid phosphatase, N-terminal domain"/>
    <property type="match status" value="1"/>
</dbReference>
<evidence type="ECO:0000313" key="14">
    <source>
        <dbReference type="Proteomes" id="UP001605036"/>
    </source>
</evidence>
<dbReference type="InterPro" id="IPR015914">
    <property type="entry name" value="PAPs_N"/>
</dbReference>
<evidence type="ECO:0000259" key="11">
    <source>
        <dbReference type="Pfam" id="PF14008"/>
    </source>
</evidence>
<evidence type="ECO:0000256" key="4">
    <source>
        <dbReference type="ARBA" id="ARBA00022525"/>
    </source>
</evidence>
<evidence type="ECO:0000256" key="7">
    <source>
        <dbReference type="RuleBase" id="RU361203"/>
    </source>
</evidence>
<keyword evidence="14" id="KW-1185">Reference proteome</keyword>
<evidence type="ECO:0000259" key="10">
    <source>
        <dbReference type="Pfam" id="PF00149"/>
    </source>
</evidence>
<feature type="domain" description="Purple acid phosphatase C-terminal" evidence="11">
    <location>
        <begin position="564"/>
        <end position="631"/>
    </location>
</feature>
<dbReference type="Pfam" id="PF00149">
    <property type="entry name" value="Metallophos"/>
    <property type="match status" value="1"/>
</dbReference>
<sequence>MPMLHRLVKRRGGRRGPNRVAPPIPDSRNVAYSNRPSQYMRRNRSRHSDSAHQATSALSSSIIHPMIYMYASVWILAIAWIRHCSEGHRKGGGGARIEQDDRVCFSFRSRGKVTSNQDNGGHSSVPYIHNDNYNHKGEFRQGCSCDWEIPLVNMRSPYQFRVFKGKAVNVTADTTVDEDGDALPVPEDLLAVSSEVGFHNYNEPTQIHLALTSSPGEMRVMFVTRDSATSFVKYGHKQEHLHSISETRMESYSQSDMCDAPANASIGWRSPGTIHDVVMKDLDQGRRYYYQVGSDLGGWSDIYSFRVPEEDADETHALLYGDMGTTAPYRTFKRLQPESERTIGLMELELKRLENKAVYVSHIGDLSYARGYAWLWDEFFQRIQPLSAQAPYHVCIGNHEYDWPLQPWKPDWASRIYGKDGGGECGVPYSIRFHMPGNSSLSNASTRIATRNLYYSHNVGVVHFLYFSTETDFTAGSEQLAFMEKDLQSVDRKKTPFVLVLGHRPMYSSNMDDQSQPLRMEMIEHIEPLLVKYSVNLVLWGHVHKYERICAIQNHTCDETGKLPVHVVIGMGGQDYQPPWQTRPQHPNTYVYPQEGWSMYRSSEFGYMRLHATRSALKMKYIGNHDGKVHDIVEIKMKEEDDDNCEYPAWFWGLTVAASVVLSLLGPGFIMFVRTGILRRYWQHGDGVKPRSSYLRVQTSIV</sequence>
<evidence type="ECO:0000256" key="2">
    <source>
        <dbReference type="ARBA" id="ARBA00008723"/>
    </source>
</evidence>
<evidence type="ECO:0000256" key="8">
    <source>
        <dbReference type="SAM" id="MobiDB-lite"/>
    </source>
</evidence>
<comment type="caution">
    <text evidence="13">The sequence shown here is derived from an EMBL/GenBank/DDBJ whole genome shotgun (WGS) entry which is preliminary data.</text>
</comment>
<dbReference type="AlphaFoldDB" id="A0ABD1Z539"/>
<dbReference type="SUPFAM" id="SSF56300">
    <property type="entry name" value="Metallo-dependent phosphatases"/>
    <property type="match status" value="1"/>
</dbReference>
<dbReference type="GO" id="GO:0003993">
    <property type="term" value="F:acid phosphatase activity"/>
    <property type="evidence" value="ECO:0007669"/>
    <property type="project" value="UniProtKB-EC"/>
</dbReference>
<evidence type="ECO:0000256" key="1">
    <source>
        <dbReference type="ARBA" id="ARBA00004613"/>
    </source>
</evidence>
<evidence type="ECO:0000256" key="6">
    <source>
        <dbReference type="ARBA" id="ARBA00023180"/>
    </source>
</evidence>
<keyword evidence="7" id="KW-0378">Hydrolase</keyword>
<dbReference type="EMBL" id="JBHFFA010000002">
    <property type="protein sequence ID" value="KAL2642835.1"/>
    <property type="molecule type" value="Genomic_DNA"/>
</dbReference>
<dbReference type="Pfam" id="PF16656">
    <property type="entry name" value="Pur_ac_phosph_N"/>
    <property type="match status" value="1"/>
</dbReference>
<keyword evidence="9" id="KW-0472">Membrane</keyword>
<dbReference type="Proteomes" id="UP001605036">
    <property type="component" value="Unassembled WGS sequence"/>
</dbReference>
<protein>
    <recommendedName>
        <fullName evidence="7">Purple acid phosphatase</fullName>
        <ecNumber evidence="7">3.1.3.2</ecNumber>
    </recommendedName>
</protein>
<feature type="domain" description="Calcineurin-like phosphoesterase" evidence="10">
    <location>
        <begin position="354"/>
        <end position="546"/>
    </location>
</feature>
<keyword evidence="4" id="KW-0964">Secreted</keyword>
<feature type="transmembrane region" description="Helical" evidence="9">
    <location>
        <begin position="649"/>
        <end position="673"/>
    </location>
</feature>
<dbReference type="EC" id="3.1.3.2" evidence="7"/>
<dbReference type="PANTHER" id="PTHR45778:SF7">
    <property type="entry name" value="PURPLE ACID PHOSPHATASE"/>
    <property type="match status" value="1"/>
</dbReference>
<dbReference type="InterPro" id="IPR029052">
    <property type="entry name" value="Metallo-depent_PP-like"/>
</dbReference>